<proteinExistence type="predicted"/>
<dbReference type="Proteomes" id="UP000321827">
    <property type="component" value="Unassembled WGS sequence"/>
</dbReference>
<dbReference type="CDD" id="cd17511">
    <property type="entry name" value="YbjN_AmyR-like"/>
    <property type="match status" value="1"/>
</dbReference>
<dbReference type="AlphaFoldDB" id="A0A511RHP1"/>
<name>A0A511RHP1_9DEIN</name>
<accession>A0A511RHP1</accession>
<comment type="caution">
    <text evidence="2">The sequence shown here is derived from an EMBL/GenBank/DDBJ whole genome shotgun (WGS) entry which is preliminary data.</text>
</comment>
<evidence type="ECO:0000313" key="3">
    <source>
        <dbReference type="Proteomes" id="UP000321827"/>
    </source>
</evidence>
<dbReference type="OrthoDB" id="33037at2"/>
<reference evidence="2 3" key="1">
    <citation type="submission" date="2019-07" db="EMBL/GenBank/DDBJ databases">
        <title>Whole genome shotgun sequence of Oceanithermus desulfurans NBRC 100063.</title>
        <authorList>
            <person name="Hosoyama A."/>
            <person name="Uohara A."/>
            <person name="Ohji S."/>
            <person name="Ichikawa N."/>
        </authorList>
    </citation>
    <scope>NUCLEOTIDE SEQUENCE [LARGE SCALE GENOMIC DNA]</scope>
    <source>
        <strain evidence="2 3">NBRC 100063</strain>
    </source>
</reference>
<evidence type="ECO:0000256" key="1">
    <source>
        <dbReference type="SAM" id="SignalP"/>
    </source>
</evidence>
<feature type="signal peptide" evidence="1">
    <location>
        <begin position="1"/>
        <end position="20"/>
    </location>
</feature>
<evidence type="ECO:0008006" key="4">
    <source>
        <dbReference type="Google" id="ProtNLM"/>
    </source>
</evidence>
<dbReference type="EMBL" id="BJXN01000003">
    <property type="protein sequence ID" value="GEM89145.1"/>
    <property type="molecule type" value="Genomic_DNA"/>
</dbReference>
<protein>
    <recommendedName>
        <fullName evidence="4">YbjN domain-containing protein</fullName>
    </recommendedName>
</protein>
<dbReference type="Pfam" id="PF10722">
    <property type="entry name" value="YbjN"/>
    <property type="match status" value="1"/>
</dbReference>
<feature type="chain" id="PRO_5021767837" description="YbjN domain-containing protein" evidence="1">
    <location>
        <begin position="21"/>
        <end position="160"/>
    </location>
</feature>
<gene>
    <name evidence="2" type="ORF">ODE01S_05790</name>
</gene>
<organism evidence="2 3">
    <name type="scientific">Oceanithermus desulfurans NBRC 100063</name>
    <dbReference type="NCBI Taxonomy" id="1227550"/>
    <lineage>
        <taxon>Bacteria</taxon>
        <taxon>Thermotogati</taxon>
        <taxon>Deinococcota</taxon>
        <taxon>Deinococci</taxon>
        <taxon>Thermales</taxon>
        <taxon>Thermaceae</taxon>
        <taxon>Oceanithermus</taxon>
    </lineage>
</organism>
<keyword evidence="1" id="KW-0732">Signal</keyword>
<dbReference type="InterPro" id="IPR019660">
    <property type="entry name" value="Put_sensory_transdc_reg_YbjN"/>
</dbReference>
<sequence length="160" mass="17431">MTHLLRPLVLSALLALPVLAQSGPIVTGTDAPQVAAWLAANGYTFSLDKDGEGMPLFHLELKSGYNALLFFYDDNPDRPGYESLQLYAGFSTDGEVALEAVNAWNYNYRFAKVYLDDERDPVIESDLDLSGGVDLEGALAVFLQNFEAAFETFAGEVVGE</sequence>
<dbReference type="RefSeq" id="WP_147145649.1">
    <property type="nucleotide sequence ID" value="NZ_BJXN01000003.1"/>
</dbReference>
<evidence type="ECO:0000313" key="2">
    <source>
        <dbReference type="EMBL" id="GEM89145.1"/>
    </source>
</evidence>